<reference evidence="2" key="1">
    <citation type="journal article" date="2013" name="PLoS ONE">
        <title>Gene expression in gut symbiotic organ of stinkbug affected by extracellular bacterial symbiont.</title>
        <authorList>
            <person name="Futahashi R."/>
            <person name="Tanaka K."/>
            <person name="Tanahashi M."/>
            <person name="Nikoh N."/>
            <person name="Kikuchi Y."/>
            <person name="Lee B.L."/>
            <person name="Fukatsu T."/>
        </authorList>
    </citation>
    <scope>NUCLEOTIDE SEQUENCE</scope>
    <source>
        <tissue evidence="2">Midgut</tissue>
    </source>
</reference>
<keyword evidence="1" id="KW-0732">Signal</keyword>
<dbReference type="EMBL" id="AK416889">
    <property type="protein sequence ID" value="BAN20104.1"/>
    <property type="molecule type" value="mRNA"/>
</dbReference>
<sequence>MSKFQVLILFLSIAGLALAGIDKRGWEQCSKNHWCMRGYYCCDSYLPRSCCSRPNMPHLTANRPIRRSVYIPHQLELADGKLGDSDFHL</sequence>
<protein>
    <submittedName>
        <fullName evidence="2">Cysteine rich secreted protein</fullName>
    </submittedName>
</protein>
<feature type="chain" id="PRO_5004380698" evidence="1">
    <location>
        <begin position="20"/>
        <end position="89"/>
    </location>
</feature>
<organism evidence="2">
    <name type="scientific">Riptortus pedestris</name>
    <name type="common">Bean bug</name>
    <dbReference type="NCBI Taxonomy" id="329032"/>
    <lineage>
        <taxon>Eukaryota</taxon>
        <taxon>Metazoa</taxon>
        <taxon>Ecdysozoa</taxon>
        <taxon>Arthropoda</taxon>
        <taxon>Hexapoda</taxon>
        <taxon>Insecta</taxon>
        <taxon>Pterygota</taxon>
        <taxon>Neoptera</taxon>
        <taxon>Paraneoptera</taxon>
        <taxon>Hemiptera</taxon>
        <taxon>Heteroptera</taxon>
        <taxon>Panheteroptera</taxon>
        <taxon>Pentatomomorpha</taxon>
        <taxon>Coreoidea</taxon>
        <taxon>Alydidae</taxon>
        <taxon>Riptortus</taxon>
    </lineage>
</organism>
<accession>R4WCN8</accession>
<evidence type="ECO:0000256" key="1">
    <source>
        <dbReference type="SAM" id="SignalP"/>
    </source>
</evidence>
<feature type="signal peptide" evidence="1">
    <location>
        <begin position="1"/>
        <end position="19"/>
    </location>
</feature>
<evidence type="ECO:0000313" key="2">
    <source>
        <dbReference type="EMBL" id="BAN20104.1"/>
    </source>
</evidence>
<proteinExistence type="evidence at transcript level"/>
<name>R4WCN8_RIPPE</name>
<dbReference type="AlphaFoldDB" id="R4WCN8"/>